<reference evidence="2" key="1">
    <citation type="submission" date="2020-10" db="EMBL/GenBank/DDBJ databases">
        <authorList>
            <person name="Gilroy R."/>
        </authorList>
    </citation>
    <scope>NUCLEOTIDE SEQUENCE</scope>
    <source>
        <strain evidence="2">G3-8215</strain>
    </source>
</reference>
<reference evidence="2" key="2">
    <citation type="journal article" date="2021" name="PeerJ">
        <title>Extensive microbial diversity within the chicken gut microbiome revealed by metagenomics and culture.</title>
        <authorList>
            <person name="Gilroy R."/>
            <person name="Ravi A."/>
            <person name="Getino M."/>
            <person name="Pursley I."/>
            <person name="Horton D.L."/>
            <person name="Alikhan N.F."/>
            <person name="Baker D."/>
            <person name="Gharbi K."/>
            <person name="Hall N."/>
            <person name="Watson M."/>
            <person name="Adriaenssens E.M."/>
            <person name="Foster-Nyarko E."/>
            <person name="Jarju S."/>
            <person name="Secka A."/>
            <person name="Antonio M."/>
            <person name="Oren A."/>
            <person name="Chaudhuri R.R."/>
            <person name="La Ragione R."/>
            <person name="Hildebrand F."/>
            <person name="Pallen M.J."/>
        </authorList>
    </citation>
    <scope>NUCLEOTIDE SEQUENCE</scope>
    <source>
        <strain evidence="2">G3-8215</strain>
    </source>
</reference>
<name>A0A940IIJ6_9BACT</name>
<protein>
    <submittedName>
        <fullName evidence="2">Uncharacterized protein</fullName>
    </submittedName>
</protein>
<comment type="caution">
    <text evidence="2">The sequence shown here is derived from an EMBL/GenBank/DDBJ whole genome shotgun (WGS) entry which is preliminary data.</text>
</comment>
<organism evidence="2 3">
    <name type="scientific">Candidatus Cryptobacteroides avicola</name>
    <dbReference type="NCBI Taxonomy" id="2840757"/>
    <lineage>
        <taxon>Bacteria</taxon>
        <taxon>Pseudomonadati</taxon>
        <taxon>Bacteroidota</taxon>
        <taxon>Bacteroidia</taxon>
        <taxon>Bacteroidales</taxon>
        <taxon>Candidatus Cryptobacteroides</taxon>
    </lineage>
</organism>
<accession>A0A940IIJ6</accession>
<evidence type="ECO:0000313" key="3">
    <source>
        <dbReference type="Proteomes" id="UP000725002"/>
    </source>
</evidence>
<dbReference type="PROSITE" id="PS51257">
    <property type="entry name" value="PROKAR_LIPOPROTEIN"/>
    <property type="match status" value="1"/>
</dbReference>
<gene>
    <name evidence="2" type="ORF">IAB75_07335</name>
</gene>
<feature type="region of interest" description="Disordered" evidence="1">
    <location>
        <begin position="803"/>
        <end position="826"/>
    </location>
</feature>
<evidence type="ECO:0000256" key="1">
    <source>
        <dbReference type="SAM" id="MobiDB-lite"/>
    </source>
</evidence>
<evidence type="ECO:0000313" key="2">
    <source>
        <dbReference type="EMBL" id="MBO8483909.1"/>
    </source>
</evidence>
<dbReference type="EMBL" id="JADILV010000048">
    <property type="protein sequence ID" value="MBO8483909.1"/>
    <property type="molecule type" value="Genomic_DNA"/>
</dbReference>
<sequence length="860" mass="94695">MKSSNYLALTASVALLWGGLTGCTENPLEDPGTEPSVEVTPVSADSRSATFTVNTTAITEIAYSAYAGAPETEPTADVLFMGGTVTACSDGENQITVSGLEANTGYTLYLAATTTEETYYDEILTVDFTTTDYEEDVTLVDTYYDGFSIHVKMPESVKEAGNVLRYTYGNLVMYNSNKSGWMASSDASMLEANGGQYMDDSKTITYNDDNAIHVDEFGEEVVLHDPIVPGEPIVFFAGEFGWGESIYGWGEGWYAAKFDEMAYQDALWGGTGEVNEEDYWTGYFYKTTFTAREPQVLDATVDVDCSNVQAVTGTIKFTPDDDVLQYCVVVADETSYQMVLDYLDGNEDYLQWFTTSYYASFMLGMRTFQGNTEIDLTDYLYLQEQSHYHVLVTAMGDEEGTTQSFKHVEFDTTEKTMEAPVVTVTAIESDDPFSVSFNVKNTGNVEVASALYAANYERDWAAALQNMTYADVTAYGNALSDAEVAQINSEEGLTLTFSTIDGMTTRLAVLAYNLEETANDLNAEGCPAIADNTSPDQPDAERVESELFSALEGEWTMTANTATYDYYEGDYVDNGPESIKVTVYNGINDYPEALPAEVYDYYTGMSKEEVDALYDEFKMEAESFNAKVRGQNRLLCLGFGYEAAGGYSPAFTTTTPYELFCNPEYSSYDVASLFYDFGPKWYLQVAKDGTVTAPFNSTKMYPLQAWTDNVYYLAGFGETGFASVAADGSDLAFPVEVSSDRNTVTVSPFVVEGENLYPNAVYINYGYGYLGGNKVSSALTLTKGWSGSTATSSAPAVSKKNTVKLNPLNGTSLDSNSAKPKSRTSFRTARQYKKVDDFKIVSPEELQENIRNYQQQRSSR</sequence>
<dbReference type="Proteomes" id="UP000725002">
    <property type="component" value="Unassembled WGS sequence"/>
</dbReference>
<dbReference type="AlphaFoldDB" id="A0A940IIJ6"/>
<proteinExistence type="predicted"/>